<name>A0A2R8AE58_9RHOB</name>
<keyword evidence="3 5" id="KW-0418">Kinase</keyword>
<dbReference type="GO" id="GO:0006974">
    <property type="term" value="P:DNA damage response"/>
    <property type="evidence" value="ECO:0007669"/>
    <property type="project" value="TreeGrafter"/>
</dbReference>
<accession>A0A2R8AE58</accession>
<dbReference type="InterPro" id="IPR029056">
    <property type="entry name" value="Ribokinase-like"/>
</dbReference>
<keyword evidence="2 5" id="KW-0808">Transferase</keyword>
<evidence type="ECO:0000259" key="4">
    <source>
        <dbReference type="Pfam" id="PF00294"/>
    </source>
</evidence>
<dbReference type="OrthoDB" id="9776822at2"/>
<dbReference type="GO" id="GO:0042840">
    <property type="term" value="P:D-glucuronate catabolic process"/>
    <property type="evidence" value="ECO:0007669"/>
    <property type="project" value="TreeGrafter"/>
</dbReference>
<comment type="similarity">
    <text evidence="1">Belongs to the carbohydrate kinase PfkB family.</text>
</comment>
<protein>
    <submittedName>
        <fullName evidence="5">2-dehydro-3-deoxygluconokinase</fullName>
        <ecNumber evidence="5">2.7.1.45</ecNumber>
    </submittedName>
</protein>
<dbReference type="InterPro" id="IPR002173">
    <property type="entry name" value="Carboh/pur_kinase_PfkB_CS"/>
</dbReference>
<dbReference type="RefSeq" id="WP_108783181.1">
    <property type="nucleotide sequence ID" value="NZ_OMKW01000003.1"/>
</dbReference>
<evidence type="ECO:0000256" key="3">
    <source>
        <dbReference type="ARBA" id="ARBA00022777"/>
    </source>
</evidence>
<dbReference type="PANTHER" id="PTHR43085">
    <property type="entry name" value="HEXOKINASE FAMILY MEMBER"/>
    <property type="match status" value="1"/>
</dbReference>
<organism evidence="5 6">
    <name type="scientific">Pontivivens insulae</name>
    <dbReference type="NCBI Taxonomy" id="1639689"/>
    <lineage>
        <taxon>Bacteria</taxon>
        <taxon>Pseudomonadati</taxon>
        <taxon>Pseudomonadota</taxon>
        <taxon>Alphaproteobacteria</taxon>
        <taxon>Rhodobacterales</taxon>
        <taxon>Paracoccaceae</taxon>
        <taxon>Pontivivens</taxon>
    </lineage>
</organism>
<dbReference type="GO" id="GO:0019698">
    <property type="term" value="P:D-galacturonate catabolic process"/>
    <property type="evidence" value="ECO:0007669"/>
    <property type="project" value="TreeGrafter"/>
</dbReference>
<dbReference type="EC" id="2.7.1.45" evidence="5"/>
<dbReference type="EMBL" id="OMKW01000003">
    <property type="protein sequence ID" value="SPF30499.1"/>
    <property type="molecule type" value="Genomic_DNA"/>
</dbReference>
<dbReference type="PANTHER" id="PTHR43085:SF15">
    <property type="entry name" value="2-DEHYDRO-3-DEOXYGLUCONOKINASE"/>
    <property type="match status" value="1"/>
</dbReference>
<dbReference type="CDD" id="cd01166">
    <property type="entry name" value="KdgK"/>
    <property type="match status" value="1"/>
</dbReference>
<sequence>MTRVLCVGEAMVELAPVEGGLYRRGFAGDTFNTAWHMAHLLGPYAPVGMLTQVGRDALSDQFVAEMAQDGLDVRAVSRSGDRTMGLYMIALDGVERSFHYWRGQSAAKALADDPARLAADLNGADLIHLSGITVAILSVEARERMLAALRTAQARGARLSFDPNVRPALWSGPEATRAALLPFLAAADILLPSFDDEAALWSDANPATTVRRLAGRDGGEIVVKDGASAVHLDDGTACHVLETPPVAGIRDTTGAGDAFNAGYLAARVAGRPCVEAVRIGQRVAAIVLTTAGALAARDSIGLDILQD</sequence>
<dbReference type="Proteomes" id="UP000244932">
    <property type="component" value="Unassembled WGS sequence"/>
</dbReference>
<dbReference type="SUPFAM" id="SSF53613">
    <property type="entry name" value="Ribokinase-like"/>
    <property type="match status" value="1"/>
</dbReference>
<dbReference type="GO" id="GO:0005829">
    <property type="term" value="C:cytosol"/>
    <property type="evidence" value="ECO:0007669"/>
    <property type="project" value="TreeGrafter"/>
</dbReference>
<dbReference type="InterPro" id="IPR011611">
    <property type="entry name" value="PfkB_dom"/>
</dbReference>
<dbReference type="PROSITE" id="PS00584">
    <property type="entry name" value="PFKB_KINASES_2"/>
    <property type="match status" value="1"/>
</dbReference>
<evidence type="ECO:0000313" key="5">
    <source>
        <dbReference type="EMBL" id="SPF30499.1"/>
    </source>
</evidence>
<evidence type="ECO:0000256" key="2">
    <source>
        <dbReference type="ARBA" id="ARBA00022679"/>
    </source>
</evidence>
<proteinExistence type="inferred from homology"/>
<reference evidence="5 6" key="1">
    <citation type="submission" date="2018-03" db="EMBL/GenBank/DDBJ databases">
        <authorList>
            <person name="Keele B.F."/>
        </authorList>
    </citation>
    <scope>NUCLEOTIDE SEQUENCE [LARGE SCALE GENOMIC DNA]</scope>
    <source>
        <strain evidence="5 6">CeCT 8812</strain>
    </source>
</reference>
<dbReference type="Pfam" id="PF00294">
    <property type="entry name" value="PfkB"/>
    <property type="match status" value="1"/>
</dbReference>
<evidence type="ECO:0000313" key="6">
    <source>
        <dbReference type="Proteomes" id="UP000244932"/>
    </source>
</evidence>
<keyword evidence="6" id="KW-1185">Reference proteome</keyword>
<dbReference type="Gene3D" id="3.40.1190.20">
    <property type="match status" value="1"/>
</dbReference>
<dbReference type="GO" id="GO:0008673">
    <property type="term" value="F:2-dehydro-3-deoxygluconokinase activity"/>
    <property type="evidence" value="ECO:0007669"/>
    <property type="project" value="UniProtKB-EC"/>
</dbReference>
<gene>
    <name evidence="5" type="primary">kdgK_2</name>
    <name evidence="5" type="ORF">POI8812_02838</name>
</gene>
<dbReference type="InterPro" id="IPR050306">
    <property type="entry name" value="PfkB_Carbo_kinase"/>
</dbReference>
<dbReference type="AlphaFoldDB" id="A0A2R8AE58"/>
<evidence type="ECO:0000256" key="1">
    <source>
        <dbReference type="ARBA" id="ARBA00010688"/>
    </source>
</evidence>
<feature type="domain" description="Carbohydrate kinase PfkB" evidence="4">
    <location>
        <begin position="1"/>
        <end position="294"/>
    </location>
</feature>